<comment type="caution">
    <text evidence="1">The sequence shown here is derived from an EMBL/GenBank/DDBJ whole genome shotgun (WGS) entry which is preliminary data.</text>
</comment>
<sequence>MNGVLTLKMYLCTFLSVGVCGEVVAERVDRGVEDDVAEPARCGVDQSVTAKVLSVNNMVRRVTMIMQLTR</sequence>
<proteinExistence type="predicted"/>
<accession>A0ACB6RYN6</accession>
<name>A0ACB6RYN6_9PLEO</name>
<organism evidence="1 2">
    <name type="scientific">Macroventuria anomochaeta</name>
    <dbReference type="NCBI Taxonomy" id="301207"/>
    <lineage>
        <taxon>Eukaryota</taxon>
        <taxon>Fungi</taxon>
        <taxon>Dikarya</taxon>
        <taxon>Ascomycota</taxon>
        <taxon>Pezizomycotina</taxon>
        <taxon>Dothideomycetes</taxon>
        <taxon>Pleosporomycetidae</taxon>
        <taxon>Pleosporales</taxon>
        <taxon>Pleosporineae</taxon>
        <taxon>Didymellaceae</taxon>
        <taxon>Macroventuria</taxon>
    </lineage>
</organism>
<dbReference type="Proteomes" id="UP000799754">
    <property type="component" value="Unassembled WGS sequence"/>
</dbReference>
<evidence type="ECO:0000313" key="2">
    <source>
        <dbReference type="Proteomes" id="UP000799754"/>
    </source>
</evidence>
<protein>
    <submittedName>
        <fullName evidence="1">Uncharacterized protein</fullName>
    </submittedName>
</protein>
<reference evidence="1" key="1">
    <citation type="journal article" date="2020" name="Stud. Mycol.">
        <title>101 Dothideomycetes genomes: a test case for predicting lifestyles and emergence of pathogens.</title>
        <authorList>
            <person name="Haridas S."/>
            <person name="Albert R."/>
            <person name="Binder M."/>
            <person name="Bloem J."/>
            <person name="Labutti K."/>
            <person name="Salamov A."/>
            <person name="Andreopoulos B."/>
            <person name="Baker S."/>
            <person name="Barry K."/>
            <person name="Bills G."/>
            <person name="Bluhm B."/>
            <person name="Cannon C."/>
            <person name="Castanera R."/>
            <person name="Culley D."/>
            <person name="Daum C."/>
            <person name="Ezra D."/>
            <person name="Gonzalez J."/>
            <person name="Henrissat B."/>
            <person name="Kuo A."/>
            <person name="Liang C."/>
            <person name="Lipzen A."/>
            <person name="Lutzoni F."/>
            <person name="Magnuson J."/>
            <person name="Mondo S."/>
            <person name="Nolan M."/>
            <person name="Ohm R."/>
            <person name="Pangilinan J."/>
            <person name="Park H.-J."/>
            <person name="Ramirez L."/>
            <person name="Alfaro M."/>
            <person name="Sun H."/>
            <person name="Tritt A."/>
            <person name="Yoshinaga Y."/>
            <person name="Zwiers L.-H."/>
            <person name="Turgeon B."/>
            <person name="Goodwin S."/>
            <person name="Spatafora J."/>
            <person name="Crous P."/>
            <person name="Grigoriev I."/>
        </authorList>
    </citation>
    <scope>NUCLEOTIDE SEQUENCE</scope>
    <source>
        <strain evidence="1">CBS 525.71</strain>
    </source>
</reference>
<gene>
    <name evidence="1" type="ORF">BU25DRAFT_69486</name>
</gene>
<dbReference type="EMBL" id="MU006718">
    <property type="protein sequence ID" value="KAF2627090.1"/>
    <property type="molecule type" value="Genomic_DNA"/>
</dbReference>
<evidence type="ECO:0000313" key="1">
    <source>
        <dbReference type="EMBL" id="KAF2627090.1"/>
    </source>
</evidence>
<keyword evidence="2" id="KW-1185">Reference proteome</keyword>